<comment type="caution">
    <text evidence="1">The sequence shown here is derived from an EMBL/GenBank/DDBJ whole genome shotgun (WGS) entry which is preliminary data.</text>
</comment>
<gene>
    <name evidence="1" type="ORF">SIID45300_00352</name>
</gene>
<protein>
    <submittedName>
        <fullName evidence="1">Uncharacterized protein</fullName>
    </submittedName>
</protein>
<evidence type="ECO:0000313" key="1">
    <source>
        <dbReference type="EMBL" id="GAB0056052.1"/>
    </source>
</evidence>
<reference evidence="1 2" key="1">
    <citation type="submission" date="2024-09" db="EMBL/GenBank/DDBJ databases">
        <title>Draft genome sequence of Candidatus Magnetaquicoccaceae bacterium FCR-1.</title>
        <authorList>
            <person name="Shimoshige H."/>
            <person name="Shimamura S."/>
            <person name="Taoka A."/>
            <person name="Kobayashi H."/>
            <person name="Maekawa T."/>
        </authorList>
    </citation>
    <scope>NUCLEOTIDE SEQUENCE [LARGE SCALE GENOMIC DNA]</scope>
    <source>
        <strain evidence="1 2">FCR-1</strain>
    </source>
</reference>
<keyword evidence="2" id="KW-1185">Reference proteome</keyword>
<dbReference type="RefSeq" id="WP_420903762.1">
    <property type="nucleotide sequence ID" value="NZ_BAAFGK010000001.1"/>
</dbReference>
<organism evidence="1 2">
    <name type="scientific">Candidatus Magnetaquiglobus chichijimensis</name>
    <dbReference type="NCBI Taxonomy" id="3141448"/>
    <lineage>
        <taxon>Bacteria</taxon>
        <taxon>Pseudomonadati</taxon>
        <taxon>Pseudomonadota</taxon>
        <taxon>Magnetococcia</taxon>
        <taxon>Magnetococcales</taxon>
        <taxon>Candidatus Magnetaquicoccaceae</taxon>
        <taxon>Candidatus Magnetaquiglobus</taxon>
    </lineage>
</organism>
<evidence type="ECO:0000313" key="2">
    <source>
        <dbReference type="Proteomes" id="UP001628193"/>
    </source>
</evidence>
<sequence>MDRKQNCWEFFNCGRSRHAPDQDGSFCPVSLIGAYDGINGGRDAGRACWNIEGTFCSFSACGTGDDQRGTFDFKKAQCQKCAFKALVIQEEGETFQEKKRFD</sequence>
<dbReference type="NCBIfam" id="NF045718">
    <property type="entry name" value="two_CW_domain"/>
    <property type="match status" value="1"/>
</dbReference>
<dbReference type="InterPro" id="IPR054687">
    <property type="entry name" value="Two-CW_dom"/>
</dbReference>
<name>A0ABQ0C599_9PROT</name>
<proteinExistence type="predicted"/>
<dbReference type="Proteomes" id="UP001628193">
    <property type="component" value="Unassembled WGS sequence"/>
</dbReference>
<accession>A0ABQ0C599</accession>
<dbReference type="EMBL" id="BAAFGK010000001">
    <property type="protein sequence ID" value="GAB0056052.1"/>
    <property type="molecule type" value="Genomic_DNA"/>
</dbReference>